<dbReference type="AlphaFoldDB" id="A0A2V3VVV6"/>
<dbReference type="InterPro" id="IPR050900">
    <property type="entry name" value="Transposase_IS3/IS150/IS904"/>
</dbReference>
<dbReference type="InterPro" id="IPR025948">
    <property type="entry name" value="HTH-like_dom"/>
</dbReference>
<evidence type="ECO:0000259" key="2">
    <source>
        <dbReference type="PROSITE" id="PS50994"/>
    </source>
</evidence>
<comment type="caution">
    <text evidence="3">The sequence shown here is derived from an EMBL/GenBank/DDBJ whole genome shotgun (WGS) entry which is preliminary data.</text>
</comment>
<dbReference type="Proteomes" id="UP000247922">
    <property type="component" value="Unassembled WGS sequence"/>
</dbReference>
<dbReference type="PANTHER" id="PTHR46889:SF4">
    <property type="entry name" value="TRANSPOSASE INSO FOR INSERTION SEQUENCE ELEMENT IS911B-RELATED"/>
    <property type="match status" value="1"/>
</dbReference>
<gene>
    <name evidence="3" type="ORF">DES38_1312</name>
</gene>
<dbReference type="InterPro" id="IPR012337">
    <property type="entry name" value="RNaseH-like_sf"/>
</dbReference>
<reference evidence="3 4" key="1">
    <citation type="submission" date="2018-05" db="EMBL/GenBank/DDBJ databases">
        <title>Genomic Encyclopedia of Type Strains, Phase IV (KMG-IV): sequencing the most valuable type-strain genomes for metagenomic binning, comparative biology and taxonomic classification.</title>
        <authorList>
            <person name="Goeker M."/>
        </authorList>
    </citation>
    <scope>NUCLEOTIDE SEQUENCE [LARGE SCALE GENOMIC DNA]</scope>
    <source>
        <strain evidence="3 4">DSM 22440</strain>
    </source>
</reference>
<dbReference type="GO" id="GO:0015074">
    <property type="term" value="P:DNA integration"/>
    <property type="evidence" value="ECO:0007669"/>
    <property type="project" value="InterPro"/>
</dbReference>
<dbReference type="Pfam" id="PF00665">
    <property type="entry name" value="rve"/>
    <property type="match status" value="1"/>
</dbReference>
<protein>
    <submittedName>
        <fullName evidence="3">Transposase InsO family protein</fullName>
    </submittedName>
</protein>
<dbReference type="InterPro" id="IPR048020">
    <property type="entry name" value="Transpos_IS3"/>
</dbReference>
<proteinExistence type="predicted"/>
<evidence type="ECO:0000313" key="4">
    <source>
        <dbReference type="Proteomes" id="UP000247922"/>
    </source>
</evidence>
<dbReference type="SUPFAM" id="SSF53098">
    <property type="entry name" value="Ribonuclease H-like"/>
    <property type="match status" value="1"/>
</dbReference>
<dbReference type="GO" id="GO:0003676">
    <property type="term" value="F:nucleic acid binding"/>
    <property type="evidence" value="ECO:0007669"/>
    <property type="project" value="InterPro"/>
</dbReference>
<dbReference type="PANTHER" id="PTHR46889">
    <property type="entry name" value="TRANSPOSASE INSF FOR INSERTION SEQUENCE IS3B-RELATED"/>
    <property type="match status" value="1"/>
</dbReference>
<dbReference type="Gene3D" id="3.30.420.10">
    <property type="entry name" value="Ribonuclease H-like superfamily/Ribonuclease H"/>
    <property type="match status" value="1"/>
</dbReference>
<dbReference type="PROSITE" id="PS50994">
    <property type="entry name" value="INTEGRASE"/>
    <property type="match status" value="1"/>
</dbReference>
<dbReference type="NCBIfam" id="NF033516">
    <property type="entry name" value="transpos_IS3"/>
    <property type="match status" value="1"/>
</dbReference>
<name>A0A2V3VVV6_9BACI</name>
<dbReference type="InterPro" id="IPR001584">
    <property type="entry name" value="Integrase_cat-core"/>
</dbReference>
<sequence>MQELVYLIYHDPEVDKTYGYRRINLALKSMGILHDDKTVLRIMRSLGIQSVIRKKRKIYPHINPDHIAENHLNRDFVSERPNQKWCTDITEMKDSGGNKVYLSAVIDLFDLSIVSYKFSNRNNNELVEETIRSAFTANPEATPMIHSDRGSQYTSYMFNGLMEEYGFKQSMSRAGYCLDNQPIERFFGLIKSEYYYRKKFIILSQLESGIKKFIDYYNKRRITLKFDGLAPLMKREQYNIAS</sequence>
<comment type="function">
    <text evidence="1">Involved in the transposition of the insertion sequence.</text>
</comment>
<dbReference type="EMBL" id="QJJR01000031">
    <property type="protein sequence ID" value="PXW85690.1"/>
    <property type="molecule type" value="Genomic_DNA"/>
</dbReference>
<dbReference type="InterPro" id="IPR036397">
    <property type="entry name" value="RNaseH_sf"/>
</dbReference>
<organism evidence="3 4">
    <name type="scientific">Streptohalobacillus salinus</name>
    <dbReference type="NCBI Taxonomy" id="621096"/>
    <lineage>
        <taxon>Bacteria</taxon>
        <taxon>Bacillati</taxon>
        <taxon>Bacillota</taxon>
        <taxon>Bacilli</taxon>
        <taxon>Bacillales</taxon>
        <taxon>Bacillaceae</taxon>
        <taxon>Streptohalobacillus</taxon>
    </lineage>
</organism>
<feature type="domain" description="Integrase catalytic" evidence="2">
    <location>
        <begin position="77"/>
        <end position="239"/>
    </location>
</feature>
<evidence type="ECO:0000313" key="3">
    <source>
        <dbReference type="EMBL" id="PXW85690.1"/>
    </source>
</evidence>
<keyword evidence="4" id="KW-1185">Reference proteome</keyword>
<evidence type="ECO:0000256" key="1">
    <source>
        <dbReference type="ARBA" id="ARBA00002286"/>
    </source>
</evidence>
<dbReference type="Pfam" id="PF13333">
    <property type="entry name" value="rve_2"/>
    <property type="match status" value="1"/>
</dbReference>
<accession>A0A2V3VVV6</accession>
<dbReference type="Pfam" id="PF13276">
    <property type="entry name" value="HTH_21"/>
    <property type="match status" value="1"/>
</dbReference>